<dbReference type="SUPFAM" id="SSF56747">
    <property type="entry name" value="Prim-pol domain"/>
    <property type="match status" value="1"/>
</dbReference>
<dbReference type="EMBL" id="CP033238">
    <property type="protein sequence ID" value="AZF75803.1"/>
    <property type="molecule type" value="Genomic_DNA"/>
</dbReference>
<evidence type="ECO:0000313" key="23">
    <source>
        <dbReference type="Proteomes" id="UP000278715"/>
    </source>
</evidence>
<evidence type="ECO:0000313" key="20">
    <source>
        <dbReference type="Proteomes" id="UP000273194"/>
    </source>
</evidence>
<evidence type="ECO:0000313" key="24">
    <source>
        <dbReference type="Proteomes" id="UP000282269"/>
    </source>
</evidence>
<sequence>MDKIEWAKWFIDTLGFAVIPIDRDTKKPTIPNWQQYSTRALTDEEKEKFPKMIEEGYNYGIPGQMLDKNRALVILDFEDKELLKAWIGESELNKLCQNTLCVTTPHNGLHIYAITEEFPEYKFNPAFLRENKNVMDLQSLKSYVVAPGSCINHKFCDSAKCPWKGQDYVTCYYADITPERAKINEIHLKGFLKYLVEKGKKLGITPASGLLEWLGGNKKSDTEEDFEKLKEEMRKYDRYRGKTLDAIRDELCKAIKKKIEHAEEKAKETLNIAKGVLCDKKTYADIGIDRSRGDWHLLNFLLSHGATDLDVVMQLLPEDSKVFEPKWDKYTFHTVAKIWERVKPWLTEFRNGDKKTELKLRGALIISNLLRKKYVIRTFYQDMGQWCFTKLFHLKDIILVLSKRD</sequence>
<evidence type="ECO:0000313" key="8">
    <source>
        <dbReference type="EMBL" id="AZF73178.1"/>
    </source>
</evidence>
<dbReference type="GeneID" id="44129101"/>
<dbReference type="Gene3D" id="1.10.1240.50">
    <property type="match status" value="1"/>
</dbReference>
<dbReference type="KEGG" id="ssoa:SULA_1152"/>
<dbReference type="InterPro" id="IPR015330">
    <property type="entry name" value="DNA_primase/pol_bifunc_N"/>
</dbReference>
<dbReference type="KEGG" id="ssof:SULC_1151"/>
<dbReference type="CDD" id="cd04859">
    <property type="entry name" value="Prim_Pol"/>
    <property type="match status" value="1"/>
</dbReference>
<evidence type="ECO:0000313" key="19">
    <source>
        <dbReference type="Proteomes" id="UP000269431"/>
    </source>
</evidence>
<dbReference type="Pfam" id="PF09250">
    <property type="entry name" value="Prim-Pol"/>
    <property type="match status" value="1"/>
</dbReference>
<dbReference type="Gene3D" id="3.30.720.160">
    <property type="entry name" value="Bifunctional DNA primase/polymerase, N-terminal"/>
    <property type="match status" value="1"/>
</dbReference>
<dbReference type="EMBL" id="CP033237">
    <property type="protein sequence ID" value="AZF73178.1"/>
    <property type="molecule type" value="Genomic_DNA"/>
</dbReference>
<evidence type="ECO:0000313" key="13">
    <source>
        <dbReference type="EMBL" id="SAI83683.1"/>
    </source>
</evidence>
<dbReference type="EMBL" id="CP011057">
    <property type="protein sequence ID" value="AYP18587.1"/>
    <property type="molecule type" value="Genomic_DNA"/>
</dbReference>
<feature type="domain" description="DNA primase/polymerase bifunctional N-terminal" evidence="2">
    <location>
        <begin position="7"/>
        <end position="214"/>
    </location>
</feature>
<evidence type="ECO:0000313" key="9">
    <source>
        <dbReference type="EMBL" id="AZF75803.1"/>
    </source>
</evidence>
<evidence type="ECO:0000259" key="2">
    <source>
        <dbReference type="SMART" id="SM00943"/>
    </source>
</evidence>
<dbReference type="Proteomes" id="UP000282269">
    <property type="component" value="Chromosome"/>
</dbReference>
<evidence type="ECO:0000313" key="7">
    <source>
        <dbReference type="EMBL" id="AZF70558.1"/>
    </source>
</evidence>
<evidence type="ECO:0000313" key="22">
    <source>
        <dbReference type="Proteomes" id="UP000275843"/>
    </source>
</evidence>
<dbReference type="EMBL" id="CP033240">
    <property type="protein sequence ID" value="AZF81016.1"/>
    <property type="molecule type" value="Genomic_DNA"/>
</dbReference>
<dbReference type="Proteomes" id="UP000033106">
    <property type="component" value="Chromosome"/>
</dbReference>
<dbReference type="InterPro" id="IPR024966">
    <property type="entry name" value="Primase_helical_domain"/>
</dbReference>
<evidence type="ECO:0000313" key="6">
    <source>
        <dbReference type="EMBL" id="AZF67938.1"/>
    </source>
</evidence>
<gene>
    <name evidence="13" type="ORF">SSOP1_0129</name>
    <name evidence="5" type="ORF">SULA_1152</name>
    <name evidence="3" type="ORF">SULB_1153</name>
    <name evidence="4" type="ORF">SULC_1151</name>
    <name evidence="6" type="ORF">SULG_05680</name>
    <name evidence="7" type="ORF">SULH_05680</name>
    <name evidence="8" type="ORF">SULI_05680</name>
    <name evidence="9" type="ORF">SULM_05680</name>
    <name evidence="10" type="ORF">SULN_05680</name>
    <name evidence="11" type="ORF">SULO_05690</name>
    <name evidence="12" type="ORF">SULZ_05920</name>
</gene>
<proteinExistence type="predicted"/>
<dbReference type="Pfam" id="PF13010">
    <property type="entry name" value="pRN1_helical"/>
    <property type="match status" value="1"/>
</dbReference>
<evidence type="ECO:0000313" key="16">
    <source>
        <dbReference type="Proteomes" id="UP000033106"/>
    </source>
</evidence>
<dbReference type="Proteomes" id="UP000273443">
    <property type="component" value="Chromosome"/>
</dbReference>
<evidence type="ECO:0000313" key="11">
    <source>
        <dbReference type="EMBL" id="AZF81016.1"/>
    </source>
</evidence>
<dbReference type="Proteomes" id="UP000273194">
    <property type="component" value="Chromosome"/>
</dbReference>
<reference evidence="18 19" key="4">
    <citation type="journal article" date="2018" name="Proc. Natl. Acad. Sci. U.S.A.">
        <title>Nonmutational mechanism of inheritance in the Archaeon Sulfolobus solfataricus.</title>
        <authorList>
            <person name="Payne S."/>
            <person name="McCarthy S."/>
            <person name="Johnson T."/>
            <person name="North E."/>
            <person name="Blum P."/>
        </authorList>
    </citation>
    <scope>NUCLEOTIDE SEQUENCE [LARGE SCALE GENOMIC DNA]</scope>
    <source>
        <strain evidence="7 18">SARC-H</strain>
        <strain evidence="8 22">SARC-I</strain>
        <strain evidence="10 23">SARC-N</strain>
        <strain evidence="11 24">SARC-O</strain>
        <strain evidence="12 19">SUL120</strain>
        <strain evidence="6 20">SULG</strain>
        <strain evidence="9 21">SULM</strain>
    </source>
</reference>
<protein>
    <submittedName>
        <fullName evidence="13">Primase, N-terminal region</fullName>
    </submittedName>
</protein>
<feature type="coiled-coil region" evidence="1">
    <location>
        <begin position="219"/>
        <end position="272"/>
    </location>
</feature>
<dbReference type="Gene3D" id="2.20.25.130">
    <property type="entry name" value="Zinc stem-like domain"/>
    <property type="match status" value="1"/>
</dbReference>
<dbReference type="EMBL" id="CP033236">
    <property type="protein sequence ID" value="AZF70558.1"/>
    <property type="molecule type" value="Genomic_DNA"/>
</dbReference>
<evidence type="ECO:0000313" key="3">
    <source>
        <dbReference type="EMBL" id="AYN75590.1"/>
    </source>
</evidence>
<dbReference type="SMART" id="SM00943">
    <property type="entry name" value="Prim-Pol"/>
    <property type="match status" value="1"/>
</dbReference>
<dbReference type="OrthoDB" id="42190at2157"/>
<evidence type="ECO:0000313" key="21">
    <source>
        <dbReference type="Proteomes" id="UP000273443"/>
    </source>
</evidence>
<evidence type="ECO:0000313" key="10">
    <source>
        <dbReference type="EMBL" id="AZF78410.1"/>
    </source>
</evidence>
<evidence type="ECO:0000313" key="5">
    <source>
        <dbReference type="EMBL" id="AYP18587.1"/>
    </source>
</evidence>
<dbReference type="PATRIC" id="fig|2287.9.peg.135"/>
<dbReference type="Proteomes" id="UP000076770">
    <property type="component" value="Chromosome i"/>
</dbReference>
<evidence type="ECO:0000313" key="18">
    <source>
        <dbReference type="Proteomes" id="UP000267993"/>
    </source>
</evidence>
<evidence type="ECO:0000313" key="12">
    <source>
        <dbReference type="EMBL" id="AZF83655.1"/>
    </source>
</evidence>
<reference evidence="17" key="2">
    <citation type="submission" date="2016-04" db="EMBL/GenBank/DDBJ databases">
        <authorList>
            <person name="Shah S.A."/>
            <person name="Garrett R.A."/>
        </authorList>
    </citation>
    <scope>NUCLEOTIDE SEQUENCE [LARGE SCALE GENOMIC DNA]</scope>
    <source>
        <strain evidence="17">ATCC 35091 / DSM 1616 / JCM 8930 / NBRC 15331 / P1</strain>
    </source>
</reference>
<dbReference type="EMBL" id="CP011055">
    <property type="protein sequence ID" value="AYN75590.1"/>
    <property type="molecule type" value="Genomic_DNA"/>
</dbReference>
<dbReference type="EMBL" id="LT549890">
    <property type="protein sequence ID" value="SAI83683.1"/>
    <property type="molecule type" value="Genomic_DNA"/>
</dbReference>
<dbReference type="RefSeq" id="WP_010922900.1">
    <property type="nucleotide sequence ID" value="NZ_CP011055.2"/>
</dbReference>
<dbReference type="Proteomes" id="UP000278715">
    <property type="component" value="Chromosome"/>
</dbReference>
<dbReference type="Proteomes" id="UP000267993">
    <property type="component" value="Chromosome"/>
</dbReference>
<evidence type="ECO:0000313" key="4">
    <source>
        <dbReference type="EMBL" id="AYN75753.1"/>
    </source>
</evidence>
<dbReference type="KEGG" id="ssol:SULB_1153"/>
<reference evidence="13" key="3">
    <citation type="submission" date="2016-04" db="EMBL/GenBank/DDBJ databases">
        <authorList>
            <person name="Evans L.H."/>
            <person name="Alamgir A."/>
            <person name="Owens N."/>
            <person name="Weber N.D."/>
            <person name="Virtaneva K."/>
            <person name="Barbian K."/>
            <person name="Babar A."/>
            <person name="Rosenke K."/>
        </authorList>
    </citation>
    <scope>NUCLEOTIDE SEQUENCE</scope>
    <source>
        <strain evidence="13">P1</strain>
    </source>
</reference>
<dbReference type="AlphaFoldDB" id="A0A157SX43"/>
<evidence type="ECO:0000313" key="14">
    <source>
        <dbReference type="Proteomes" id="UP000033057"/>
    </source>
</evidence>
<dbReference type="EMBL" id="CP033235">
    <property type="protein sequence ID" value="AZF67938.1"/>
    <property type="molecule type" value="Genomic_DNA"/>
</dbReference>
<dbReference type="Proteomes" id="UP000033057">
    <property type="component" value="Chromosome"/>
</dbReference>
<dbReference type="EMBL" id="CP011056">
    <property type="protein sequence ID" value="AYN75753.1"/>
    <property type="molecule type" value="Genomic_DNA"/>
</dbReference>
<dbReference type="EMBL" id="CP033241">
    <property type="protein sequence ID" value="AZF83655.1"/>
    <property type="molecule type" value="Genomic_DNA"/>
</dbReference>
<evidence type="ECO:0000313" key="15">
    <source>
        <dbReference type="Proteomes" id="UP000033085"/>
    </source>
</evidence>
<dbReference type="Proteomes" id="UP000033085">
    <property type="component" value="Chromosome"/>
</dbReference>
<evidence type="ECO:0000313" key="17">
    <source>
        <dbReference type="Proteomes" id="UP000076770"/>
    </source>
</evidence>
<accession>A0A157SX43</accession>
<keyword evidence="1" id="KW-0175">Coiled coil</keyword>
<dbReference type="Proteomes" id="UP000275843">
    <property type="component" value="Chromosome"/>
</dbReference>
<name>A0A157SX43_SACSO</name>
<evidence type="ECO:0000256" key="1">
    <source>
        <dbReference type="SAM" id="Coils"/>
    </source>
</evidence>
<organism evidence="13 17">
    <name type="scientific">Saccharolobus solfataricus</name>
    <name type="common">Sulfolobus solfataricus</name>
    <dbReference type="NCBI Taxonomy" id="2287"/>
    <lineage>
        <taxon>Archaea</taxon>
        <taxon>Thermoproteota</taxon>
        <taxon>Thermoprotei</taxon>
        <taxon>Sulfolobales</taxon>
        <taxon>Sulfolobaceae</taxon>
        <taxon>Saccharolobus</taxon>
    </lineage>
</organism>
<reference evidence="3" key="5">
    <citation type="submission" date="2018-10" db="EMBL/GenBank/DDBJ databases">
        <authorList>
            <person name="McCarthy S."/>
            <person name="Gradnigo J."/>
            <person name="Johnson T."/>
            <person name="Payne S."/>
            <person name="Lipzen A."/>
            <person name="Schackwitz W."/>
            <person name="Martin J."/>
            <person name="Moriyama E."/>
            <person name="Blum P."/>
        </authorList>
    </citation>
    <scope>NUCLEOTIDE SEQUENCE</scope>
    <source>
        <strain evidence="3">SARC-B</strain>
        <strain evidence="4">SARC-C</strain>
        <strain evidence="5">SULA</strain>
    </source>
</reference>
<dbReference type="Proteomes" id="UP000269431">
    <property type="component" value="Chromosome"/>
</dbReference>
<dbReference type="EMBL" id="CP033239">
    <property type="protein sequence ID" value="AZF78410.1"/>
    <property type="molecule type" value="Genomic_DNA"/>
</dbReference>
<dbReference type="Gene3D" id="3.30.2250.10">
    <property type="entry name" value="Bifunctional DNA primase/polymerase domain"/>
    <property type="match status" value="1"/>
</dbReference>
<dbReference type="GeneID" id="1453319"/>
<reference evidence="14 15" key="1">
    <citation type="journal article" date="2015" name="Genome Announc.">
        <title>Complete Genome Sequence of Sulfolobus solfataricus Strain 98/2 and Evolved Derivatives.</title>
        <authorList>
            <person name="McCarthy S."/>
            <person name="Gradnigo J."/>
            <person name="Johnson T."/>
            <person name="Payne S."/>
            <person name="Lipzen A."/>
            <person name="Martin J."/>
            <person name="Schackwitz W."/>
            <person name="Moriyama E."/>
            <person name="Blum P."/>
        </authorList>
    </citation>
    <scope>NUCLEOTIDE SEQUENCE [LARGE SCALE GENOMIC DNA]</scope>
    <source>
        <strain evidence="14">98/2 SULC</strain>
        <strain evidence="3">SARC-B</strain>
        <strain evidence="4">SARC-C</strain>
        <strain evidence="5 16">SULA</strain>
        <strain evidence="15">SULB</strain>
    </source>
</reference>